<dbReference type="SMART" id="SM00903">
    <property type="entry name" value="Flavin_Reduct"/>
    <property type="match status" value="1"/>
</dbReference>
<evidence type="ECO:0000313" key="2">
    <source>
        <dbReference type="EMBL" id="ARO13549.1"/>
    </source>
</evidence>
<dbReference type="Pfam" id="PF01613">
    <property type="entry name" value="Flavin_Reduct"/>
    <property type="match status" value="1"/>
</dbReference>
<organism evidence="2 3">
    <name type="scientific">Ketogulonicigenium robustum</name>
    <dbReference type="NCBI Taxonomy" id="92947"/>
    <lineage>
        <taxon>Bacteria</taxon>
        <taxon>Pseudomonadati</taxon>
        <taxon>Pseudomonadota</taxon>
        <taxon>Alphaproteobacteria</taxon>
        <taxon>Rhodobacterales</taxon>
        <taxon>Roseobacteraceae</taxon>
        <taxon>Ketogulonicigenium</taxon>
    </lineage>
</organism>
<dbReference type="Gene3D" id="2.30.110.10">
    <property type="entry name" value="Electron Transport, Fmn-binding Protein, Chain A"/>
    <property type="match status" value="1"/>
</dbReference>
<dbReference type="PANTHER" id="PTHR43812:SF2">
    <property type="entry name" value="FLAVIN REDUCTASE LIKE DOMAIN-CONTAINING PROTEIN"/>
    <property type="match status" value="1"/>
</dbReference>
<proteinExistence type="predicted"/>
<dbReference type="OrthoDB" id="9783347at2"/>
<dbReference type="InterPro" id="IPR012349">
    <property type="entry name" value="Split_barrel_FMN-bd"/>
</dbReference>
<dbReference type="SUPFAM" id="SSF50475">
    <property type="entry name" value="FMN-binding split barrel"/>
    <property type="match status" value="1"/>
</dbReference>
<accession>A0A1W6NWG1</accession>
<dbReference type="KEGG" id="kro:BVG79_00189"/>
<dbReference type="AlphaFoldDB" id="A0A1W6NWG1"/>
<protein>
    <submittedName>
        <fullName evidence="2">Flavin reductase-like, FMN-binding protein</fullName>
    </submittedName>
</protein>
<dbReference type="Proteomes" id="UP000242447">
    <property type="component" value="Chromosome"/>
</dbReference>
<dbReference type="EMBL" id="CP019937">
    <property type="protein sequence ID" value="ARO13549.1"/>
    <property type="molecule type" value="Genomic_DNA"/>
</dbReference>
<dbReference type="GO" id="GO:0010181">
    <property type="term" value="F:FMN binding"/>
    <property type="evidence" value="ECO:0007669"/>
    <property type="project" value="InterPro"/>
</dbReference>
<reference evidence="2 3" key="1">
    <citation type="submission" date="2017-02" db="EMBL/GenBank/DDBJ databases">
        <title>Ketogulonicigenium robustum SPU B003 Genome sequencing and assembly.</title>
        <authorList>
            <person name="Li Y."/>
            <person name="Liu L."/>
            <person name="Wang C."/>
            <person name="Zhang M."/>
            <person name="Zhang T."/>
            <person name="Zhang Y."/>
        </authorList>
    </citation>
    <scope>NUCLEOTIDE SEQUENCE [LARGE SCALE GENOMIC DNA]</scope>
    <source>
        <strain evidence="2 3">SPU_B003</strain>
    </source>
</reference>
<keyword evidence="3" id="KW-1185">Reference proteome</keyword>
<evidence type="ECO:0000259" key="1">
    <source>
        <dbReference type="SMART" id="SM00903"/>
    </source>
</evidence>
<feature type="domain" description="Flavin reductase like" evidence="1">
    <location>
        <begin position="18"/>
        <end position="173"/>
    </location>
</feature>
<gene>
    <name evidence="2" type="ORF">BVG79_00189</name>
</gene>
<evidence type="ECO:0000313" key="3">
    <source>
        <dbReference type="Proteomes" id="UP000242447"/>
    </source>
</evidence>
<name>A0A1W6NWG1_9RHOB</name>
<dbReference type="InterPro" id="IPR002563">
    <property type="entry name" value="Flavin_Rdtase-like_dom"/>
</dbReference>
<dbReference type="PANTHER" id="PTHR43812">
    <property type="entry name" value="BLR2425 PROTEIN"/>
    <property type="match status" value="1"/>
</dbReference>
<dbReference type="RefSeq" id="WP_085787166.1">
    <property type="nucleotide sequence ID" value="NZ_CP019937.1"/>
</dbReference>
<sequence>MFYTPEAGHGLPHNPMTALVAPRPIGWIATRGRNGQDNLAPYSYFNLVAANPAQVMFASTAQKPDRGDTKDTLGNIRETHVFCVNIVPYALIDAMNMSAAPLPREVDEFDRAGLTKASCETIDCARVAQAAASLECRMTQVIPLEGNSNFLVLGRVTGVHIDDACLRDGLFDPALFGQVTRLGYQDYAVIRETFTLARPK</sequence>
<dbReference type="GO" id="GO:0016646">
    <property type="term" value="F:oxidoreductase activity, acting on the CH-NH group of donors, NAD or NADP as acceptor"/>
    <property type="evidence" value="ECO:0007669"/>
    <property type="project" value="UniProtKB-ARBA"/>
</dbReference>